<dbReference type="Gene3D" id="2.60.120.10">
    <property type="entry name" value="Jelly Rolls"/>
    <property type="match status" value="2"/>
</dbReference>
<dbReference type="InterPro" id="IPR018490">
    <property type="entry name" value="cNMP-bd_dom_sf"/>
</dbReference>
<feature type="compositionally biased region" description="Low complexity" evidence="1">
    <location>
        <begin position="658"/>
        <end position="669"/>
    </location>
</feature>
<accession>A0A7G2CDD6</accession>
<dbReference type="PROSITE" id="PS50042">
    <property type="entry name" value="CNMP_BINDING_3"/>
    <property type="match status" value="1"/>
</dbReference>
<feature type="compositionally biased region" description="Basic and acidic residues" evidence="1">
    <location>
        <begin position="106"/>
        <end position="127"/>
    </location>
</feature>
<name>A0A7G2CDD6_9TRYP</name>
<reference evidence="3 4" key="1">
    <citation type="submission" date="2020-08" db="EMBL/GenBank/DDBJ databases">
        <authorList>
            <person name="Newling K."/>
            <person name="Davey J."/>
            <person name="Forrester S."/>
        </authorList>
    </citation>
    <scope>NUCLEOTIDE SEQUENCE [LARGE SCALE GENOMIC DNA]</scope>
    <source>
        <strain evidence="4">Crithidia deanei Carvalho (ATCC PRA-265)</strain>
    </source>
</reference>
<evidence type="ECO:0000313" key="4">
    <source>
        <dbReference type="Proteomes" id="UP000515908"/>
    </source>
</evidence>
<dbReference type="VEuPathDB" id="TriTrypDB:ADEAN_000360300"/>
<sequence length="938" mass="102651">MPPVVNCVLPSGRQMRENNVAESVQEEIREIALQVLKKLLAPIIFLKKGKQVRQQLTAQYLSDTTEKEMLTAAERTFHYISFLTHYTPGLAEDVTRVGATGLVKRGVQEDHSTDASVSVDERDRTQEGGDEEEEGERTPTGDSHATLPSGAILSPNARKIAFATKDDTSNASSPKHKRTQLEPHQLNTIKQAIRDMLRTARRTVRVHNECIQWSMEPAHEVTLLLAGSVRRVFPTLGGENPHTIKPSKPPLGAARESPASLNASRRGSTALGFGSAAGSVPVQFNGTGRRVSMALDALLSTARSNSTVASTPGSQGLRRQSMSSAGKLKSTTAVAWSEEEVEAPSVFGEASSIAGFPYCQQLYVSSPTALLLQVPLSAYARLLAVCPVELQRTCMIAAMAWRQHYLPVFAPLTVSRLRMCPLLTSLKKDQLEGVLTHAVPRSFPAGMICNGEAKASLLSSRPSVVGNTPFSFPQSNNASTSALFANHNPNNAKDEEELVPIKIDSQSIFFVRRGVLRMQREGFSQGEEGSSLCAKNRRILVEGHTFGEINSIFGEAIGECYYAVTHVDLYVLPFQVIIQLMKLSQEVQQSVYRAARVLSNLYEKEQLGVVFNCPDMKQLFQSIAGGVMDRRALLSLYANFNGALGTVNVNTLSPSGPASPLAPGGLSSAQRRSGGGVKDFTSSPPAPRRVTIFEGEVGGGDSGDKNTDGAYVGGRLSEAMYHQLLRTPLLSLFECRQLVRDSLPYWKCYRVERGETVVKKGEECNRLLFFAESRVGVLQDEKAFCAADTRQEDLGGNGMSPFASLADAPGVVPLPAGHIVGYTCVRRHRWRRSLVALEDAVEVWELKRSVYVSLLQKYKLDHAVNVAALQLLQPLYPMKERVTALDFQPLLRPMPNSLWTESAVPLLHPVSTADHANLFPIWKEGRFSIVRRTASFVL</sequence>
<dbReference type="EMBL" id="LR877150">
    <property type="protein sequence ID" value="CAD2216142.1"/>
    <property type="molecule type" value="Genomic_DNA"/>
</dbReference>
<dbReference type="InterPro" id="IPR000595">
    <property type="entry name" value="cNMP-bd_dom"/>
</dbReference>
<feature type="region of interest" description="Disordered" evidence="1">
    <location>
        <begin position="237"/>
        <end position="266"/>
    </location>
</feature>
<feature type="region of interest" description="Disordered" evidence="1">
    <location>
        <begin position="658"/>
        <end position="684"/>
    </location>
</feature>
<dbReference type="AlphaFoldDB" id="A0A7G2CDD6"/>
<organism evidence="3 4">
    <name type="scientific">Angomonas deanei</name>
    <dbReference type="NCBI Taxonomy" id="59799"/>
    <lineage>
        <taxon>Eukaryota</taxon>
        <taxon>Discoba</taxon>
        <taxon>Euglenozoa</taxon>
        <taxon>Kinetoplastea</taxon>
        <taxon>Metakinetoplastina</taxon>
        <taxon>Trypanosomatida</taxon>
        <taxon>Trypanosomatidae</taxon>
        <taxon>Strigomonadinae</taxon>
        <taxon>Angomonas</taxon>
    </lineage>
</organism>
<feature type="region of interest" description="Disordered" evidence="1">
    <location>
        <begin position="105"/>
        <end position="154"/>
    </location>
</feature>
<dbReference type="Proteomes" id="UP000515908">
    <property type="component" value="Chromosome 06"/>
</dbReference>
<evidence type="ECO:0000313" key="3">
    <source>
        <dbReference type="EMBL" id="CAD2216142.1"/>
    </source>
</evidence>
<keyword evidence="4" id="KW-1185">Reference proteome</keyword>
<evidence type="ECO:0000256" key="1">
    <source>
        <dbReference type="SAM" id="MobiDB-lite"/>
    </source>
</evidence>
<evidence type="ECO:0000259" key="2">
    <source>
        <dbReference type="PROSITE" id="PS50042"/>
    </source>
</evidence>
<gene>
    <name evidence="3" type="ORF">ADEAN_000360300</name>
</gene>
<protein>
    <recommendedName>
        <fullName evidence="2">Cyclic nucleotide-binding domain-containing protein</fullName>
    </recommendedName>
</protein>
<feature type="domain" description="Cyclic nucleotide-binding" evidence="2">
    <location>
        <begin position="749"/>
        <end position="855"/>
    </location>
</feature>
<dbReference type="InterPro" id="IPR014710">
    <property type="entry name" value="RmlC-like_jellyroll"/>
</dbReference>
<proteinExistence type="predicted"/>
<dbReference type="SUPFAM" id="SSF51206">
    <property type="entry name" value="cAMP-binding domain-like"/>
    <property type="match status" value="2"/>
</dbReference>